<feature type="non-terminal residue" evidence="3">
    <location>
        <position position="23"/>
    </location>
</feature>
<evidence type="ECO:0000256" key="1">
    <source>
        <dbReference type="SAM" id="MobiDB-lite"/>
    </source>
</evidence>
<dbReference type="InterPro" id="IPR007278">
    <property type="entry name" value="DUF397"/>
</dbReference>
<protein>
    <submittedName>
        <fullName evidence="3">DUF397 domain-containing protein</fullName>
    </submittedName>
</protein>
<feature type="domain" description="DUF397" evidence="2">
    <location>
        <begin position="7"/>
        <end position="23"/>
    </location>
</feature>
<accession>A0ABS7G5E8</accession>
<comment type="caution">
    <text evidence="3">The sequence shown here is derived from an EMBL/GenBank/DDBJ whole genome shotgun (WGS) entry which is preliminary data.</text>
</comment>
<dbReference type="Proteomes" id="UP000774570">
    <property type="component" value="Unassembled WGS sequence"/>
</dbReference>
<organism evidence="3 4">
    <name type="scientific">Actinomadura parmotrematis</name>
    <dbReference type="NCBI Taxonomy" id="2864039"/>
    <lineage>
        <taxon>Bacteria</taxon>
        <taxon>Bacillati</taxon>
        <taxon>Actinomycetota</taxon>
        <taxon>Actinomycetes</taxon>
        <taxon>Streptosporangiales</taxon>
        <taxon>Thermomonosporaceae</taxon>
        <taxon>Actinomadura</taxon>
    </lineage>
</organism>
<evidence type="ECO:0000313" key="3">
    <source>
        <dbReference type="EMBL" id="MBW8487756.1"/>
    </source>
</evidence>
<gene>
    <name evidence="3" type="ORF">K1Y72_35770</name>
</gene>
<dbReference type="EMBL" id="JAIBOA010000046">
    <property type="protein sequence ID" value="MBW8487756.1"/>
    <property type="molecule type" value="Genomic_DNA"/>
</dbReference>
<reference evidence="3 4" key="1">
    <citation type="submission" date="2021-07" db="EMBL/GenBank/DDBJ databases">
        <title>Actinomadura sp. PM05-2 isolated from lichen.</title>
        <authorList>
            <person name="Somphong A."/>
            <person name="Phongsopitanun W."/>
            <person name="Tanasupawat S."/>
            <person name="Peongsungnone V."/>
        </authorList>
    </citation>
    <scope>NUCLEOTIDE SEQUENCE [LARGE SCALE GENOMIC DNA]</scope>
    <source>
        <strain evidence="3 4">PM05-2</strain>
    </source>
</reference>
<evidence type="ECO:0000313" key="4">
    <source>
        <dbReference type="Proteomes" id="UP000774570"/>
    </source>
</evidence>
<dbReference type="Pfam" id="PF04149">
    <property type="entry name" value="DUF397"/>
    <property type="match status" value="1"/>
</dbReference>
<feature type="region of interest" description="Disordered" evidence="1">
    <location>
        <begin position="1"/>
        <end position="23"/>
    </location>
</feature>
<proteinExistence type="predicted"/>
<evidence type="ECO:0000259" key="2">
    <source>
        <dbReference type="Pfam" id="PF04149"/>
    </source>
</evidence>
<name>A0ABS7G5E8_9ACTN</name>
<sequence length="23" mass="2693">MRVTEPRWFKSSYSGTEQGDCVE</sequence>
<keyword evidence="4" id="KW-1185">Reference proteome</keyword>